<evidence type="ECO:0000259" key="5">
    <source>
        <dbReference type="Pfam" id="PF03065"/>
    </source>
</evidence>
<dbReference type="EMBL" id="JAYLAA010000019">
    <property type="protein sequence ID" value="MEC3875059.1"/>
    <property type="molecule type" value="Genomic_DNA"/>
</dbReference>
<dbReference type="InterPro" id="IPR004300">
    <property type="entry name" value="Glyco_hydro_57_N"/>
</dbReference>
<dbReference type="InterPro" id="IPR052046">
    <property type="entry name" value="GH57_Enzymes"/>
</dbReference>
<keyword evidence="2" id="KW-0732">Signal</keyword>
<evidence type="ECO:0000256" key="2">
    <source>
        <dbReference type="ARBA" id="ARBA00022729"/>
    </source>
</evidence>
<dbReference type="InterPro" id="IPR059177">
    <property type="entry name" value="GH29D-like_dom"/>
</dbReference>
<dbReference type="Pfam" id="PF03065">
    <property type="entry name" value="Glyco_hydro_57"/>
    <property type="match status" value="1"/>
</dbReference>
<evidence type="ECO:0000256" key="1">
    <source>
        <dbReference type="ARBA" id="ARBA00006821"/>
    </source>
</evidence>
<feature type="domain" description="Starch-binding module 26" evidence="7">
    <location>
        <begin position="962"/>
        <end position="1028"/>
    </location>
</feature>
<dbReference type="Pfam" id="PF13290">
    <property type="entry name" value="CHB_HEX_C_1"/>
    <property type="match status" value="2"/>
</dbReference>
<feature type="domain" description="GH29D-like beta-sandwich" evidence="6">
    <location>
        <begin position="683"/>
        <end position="750"/>
    </location>
</feature>
<keyword evidence="10" id="KW-1185">Reference proteome</keyword>
<dbReference type="InterPro" id="IPR011330">
    <property type="entry name" value="Glyco_hydro/deAcase_b/a-brl"/>
</dbReference>
<reference evidence="9 10" key="1">
    <citation type="submission" date="2024-01" db="EMBL/GenBank/DDBJ databases">
        <title>Chryseobacterium sp. T9W2-O.</title>
        <authorList>
            <person name="Maltman C."/>
        </authorList>
    </citation>
    <scope>NUCLEOTIDE SEQUENCE [LARGE SCALE GENOMIC DNA]</scope>
    <source>
        <strain evidence="9 10">T9W2-O</strain>
    </source>
</reference>
<comment type="similarity">
    <text evidence="1 4">Belongs to the glycosyl hydrolase 57 family.</text>
</comment>
<keyword evidence="3 4" id="KW-0119">Carbohydrate metabolism</keyword>
<dbReference type="Proteomes" id="UP001348397">
    <property type="component" value="Unassembled WGS sequence"/>
</dbReference>
<feature type="domain" description="Secretion system C-terminal sorting" evidence="8">
    <location>
        <begin position="1058"/>
        <end position="1119"/>
    </location>
</feature>
<sequence>MRKLLLTLLFASIFIDSQIHTTYLWHMHQPTYWGETSQINPNRYQLVKESQDLKLGGGNIYSDGLAHPLNDLEQIFSLPDRVNAYQYQPKNAVQSINLYPKAGAQMTYGGSLIENLNSLGNANQWGYSPGWKNDVNTAHSWLTTGGKTRLDVMGFTMHHTLSPLATDEVLRKEIQAHKYYQNQQFGYYSPGYWSAEASFSERILKILAEEGFTWTVIANSHLARTLADYPLVFGTNGCNIDPPNKADKVTTTGNNWHSGQIDGRGGQFAAPYCFTPHKAKYVDPETSAEYKLTVVPMADLDSYRDGFSLQGTSNIDNNIAPFANPARPPLVLLAHDGDNAWGGGYDYYNNAVSGFTSQAASKGYVPTTIQQYLQDFPVPDSDVVKVEDGSWFNAANDWGSPQFINWLWPLYSASDKSKFDPNAWTEDVRNNAVLIAGENYCKMAEELSGGVNIADIVAPTAASSSAAKAWHFLLPGYDSGNAYYGLALDLEIKATLAANRAIAHAQNVINVNPNTDNTKPSVFIPQRYPYNPGEIGFGPNYGYQQILNSADFAVWTLAYDVSGIQSAVLKYRIDVDGNNPLSSNQNETYAGGGEVGSWISVPMNMKIMPKDNVTNNPEVSFFMLPDQIANLYYANINGISNKLLDYYIEVTDTKGNLTKTKIQHVWVGQNLNIAPSITFGPANNYSAVPINVTITANDSTDPNPTIYYTTDGSTPTSSSASGTGSVTLNISQTTTFKAYAVDVDGNVSPIETKTYYIGSAPSFTVYFKPPASWNGTVPKVHYWNSQPNGALTPSVWPGNSMTAICGGWYSYTFTGITSTNLIFNNGSSGVGVNQTADLTANNTAYYDWTSGWLASPPTIASPCLTISPAGGTFASGSTVSVQLQANDTTDPAPVIYYTTDGTAPSLSSSSFTGNGTLAIQNNTVLKAFARNSSGTQSAIQTETYNFSNTGITVHFKPDPSLSSWSGATPRVYYWNVTGGSIPATTWPGVLMISEGNGWYKYTFPNVTSLNVIFNNGNSGLGTNQTADITNVTGDIWYVWATQTLSTKEINTAKDKIILYPNPATEILSIKSDKEFVQYAIYDGAGNLITQKELKNNQLIVKELVNGMYYLKLLDKDNKVHFEQFLKK</sequence>
<dbReference type="InterPro" id="IPR031965">
    <property type="entry name" value="CBM26"/>
</dbReference>
<protein>
    <submittedName>
        <fullName evidence="9">Starch-binding protein</fullName>
    </submittedName>
</protein>
<dbReference type="Pfam" id="PF16738">
    <property type="entry name" value="CBM26"/>
    <property type="match status" value="2"/>
</dbReference>
<dbReference type="InterPro" id="IPR026444">
    <property type="entry name" value="Secre_tail"/>
</dbReference>
<dbReference type="PANTHER" id="PTHR36306:SF1">
    <property type="entry name" value="ALPHA-AMYLASE-RELATED"/>
    <property type="match status" value="1"/>
</dbReference>
<accession>A0ABU6HPT2</accession>
<gene>
    <name evidence="9" type="ORF">SOP96_04970</name>
</gene>
<dbReference type="NCBIfam" id="TIGR04183">
    <property type="entry name" value="Por_Secre_tail"/>
    <property type="match status" value="1"/>
</dbReference>
<dbReference type="InterPro" id="IPR013783">
    <property type="entry name" value="Ig-like_fold"/>
</dbReference>
<evidence type="ECO:0000259" key="7">
    <source>
        <dbReference type="Pfam" id="PF16738"/>
    </source>
</evidence>
<dbReference type="Gene3D" id="3.20.110.10">
    <property type="entry name" value="Glycoside hydrolase 38, N terminal domain"/>
    <property type="match status" value="1"/>
</dbReference>
<evidence type="ECO:0000256" key="3">
    <source>
        <dbReference type="ARBA" id="ARBA00023277"/>
    </source>
</evidence>
<dbReference type="Pfam" id="PF18962">
    <property type="entry name" value="Por_Secre_tail"/>
    <property type="match status" value="1"/>
</dbReference>
<dbReference type="SUPFAM" id="SSF88713">
    <property type="entry name" value="Glycoside hydrolase/deacetylase"/>
    <property type="match status" value="1"/>
</dbReference>
<comment type="caution">
    <text evidence="9">The sequence shown here is derived from an EMBL/GenBank/DDBJ whole genome shotgun (WGS) entry which is preliminary data.</text>
</comment>
<feature type="domain" description="Starch-binding module 26" evidence="7">
    <location>
        <begin position="765"/>
        <end position="839"/>
    </location>
</feature>
<dbReference type="RefSeq" id="WP_326319942.1">
    <property type="nucleotide sequence ID" value="NZ_JAYLAA010000019.1"/>
</dbReference>
<dbReference type="PANTHER" id="PTHR36306">
    <property type="entry name" value="ALPHA-AMYLASE-RELATED-RELATED"/>
    <property type="match status" value="1"/>
</dbReference>
<evidence type="ECO:0000256" key="4">
    <source>
        <dbReference type="RuleBase" id="RU361196"/>
    </source>
</evidence>
<dbReference type="InterPro" id="IPR027291">
    <property type="entry name" value="Glyco_hydro_38_N_sf"/>
</dbReference>
<proteinExistence type="inferred from homology"/>
<name>A0ABU6HPT2_9FLAO</name>
<feature type="domain" description="GH29D-like beta-sandwich" evidence="6">
    <location>
        <begin position="868"/>
        <end position="941"/>
    </location>
</feature>
<dbReference type="Gene3D" id="2.60.40.10">
    <property type="entry name" value="Immunoglobulins"/>
    <property type="match status" value="2"/>
</dbReference>
<organism evidence="9 10">
    <name type="scientific">Chryseobacterium salviniae</name>
    <dbReference type="NCBI Taxonomy" id="3101750"/>
    <lineage>
        <taxon>Bacteria</taxon>
        <taxon>Pseudomonadati</taxon>
        <taxon>Bacteroidota</taxon>
        <taxon>Flavobacteriia</taxon>
        <taxon>Flavobacteriales</taxon>
        <taxon>Weeksellaceae</taxon>
        <taxon>Chryseobacterium group</taxon>
        <taxon>Chryseobacterium</taxon>
    </lineage>
</organism>
<evidence type="ECO:0000313" key="10">
    <source>
        <dbReference type="Proteomes" id="UP001348397"/>
    </source>
</evidence>
<feature type="domain" description="Glycoside hydrolase family 57 N-terminal" evidence="5">
    <location>
        <begin position="146"/>
        <end position="219"/>
    </location>
</feature>
<evidence type="ECO:0000259" key="8">
    <source>
        <dbReference type="Pfam" id="PF18962"/>
    </source>
</evidence>
<evidence type="ECO:0000313" key="9">
    <source>
        <dbReference type="EMBL" id="MEC3875059.1"/>
    </source>
</evidence>
<evidence type="ECO:0000259" key="6">
    <source>
        <dbReference type="Pfam" id="PF13290"/>
    </source>
</evidence>